<dbReference type="RefSeq" id="WP_106393422.1">
    <property type="nucleotide sequence ID" value="NZ_PVNK01000179.1"/>
</dbReference>
<sequence>MSERDDSIGECVESPAPIGVGGPHVPIIEDPEATPERAPRAPVATAPQEVVPLVEEPGGEPGGEPGEDPGGGQATIVPEQLREHARRYFGRVREHAEAPSPPPAADRVIDNILWGLAQPALGLRVLLREHELIGRAVVPVALFVIICGFVALAGEAEGLGGWIKSYYATLVAAAPLSPVIFTRSYAKLAAASRPYLGLDHHPPYLRSYWQAFVESIVQLIVLGVGVAPLVAIVTKLPLFGWIWGAVFGWAWLLHWIVVEALDSARTLAPGEEPKEVEQRWVTLHPPWYSGAVLAKLRFPLGTLLLPIRIWGAILAKLGRRWRGEVALVETRPWIAAGFGLGAAVLLAIPLVNLLFRPAVIVAASHVLGQLEPELPRPPRGADDNEPEA</sequence>
<accession>A0A2S9XMR4</accession>
<gene>
    <name evidence="3" type="ORF">ENSA5_41310</name>
</gene>
<feature type="region of interest" description="Disordered" evidence="1">
    <location>
        <begin position="1"/>
        <end position="74"/>
    </location>
</feature>
<feature type="compositionally biased region" description="Gly residues" evidence="1">
    <location>
        <begin position="59"/>
        <end position="73"/>
    </location>
</feature>
<keyword evidence="2" id="KW-0472">Membrane</keyword>
<evidence type="ECO:0000256" key="1">
    <source>
        <dbReference type="SAM" id="MobiDB-lite"/>
    </source>
</evidence>
<feature type="transmembrane region" description="Helical" evidence="2">
    <location>
        <begin position="166"/>
        <end position="186"/>
    </location>
</feature>
<feature type="transmembrane region" description="Helical" evidence="2">
    <location>
        <begin position="207"/>
        <end position="232"/>
    </location>
</feature>
<feature type="transmembrane region" description="Helical" evidence="2">
    <location>
        <begin position="296"/>
        <end position="313"/>
    </location>
</feature>
<dbReference type="AlphaFoldDB" id="A0A2S9XMR4"/>
<feature type="compositionally biased region" description="Low complexity" evidence="1">
    <location>
        <begin position="40"/>
        <end position="56"/>
    </location>
</feature>
<dbReference type="EMBL" id="PVNK01000179">
    <property type="protein sequence ID" value="PRP94176.1"/>
    <property type="molecule type" value="Genomic_DNA"/>
</dbReference>
<protein>
    <submittedName>
        <fullName evidence="3">Uncharacterized protein</fullName>
    </submittedName>
</protein>
<keyword evidence="4" id="KW-1185">Reference proteome</keyword>
<dbReference type="OrthoDB" id="9933698at2"/>
<name>A0A2S9XMR4_9BACT</name>
<keyword evidence="2" id="KW-0812">Transmembrane</keyword>
<evidence type="ECO:0000313" key="3">
    <source>
        <dbReference type="EMBL" id="PRP94176.1"/>
    </source>
</evidence>
<proteinExistence type="predicted"/>
<reference evidence="3 4" key="1">
    <citation type="submission" date="2018-03" db="EMBL/GenBank/DDBJ databases">
        <title>Draft Genome Sequences of the Obligatory Marine Myxobacteria Enhygromyxa salina SWB005.</title>
        <authorList>
            <person name="Poehlein A."/>
            <person name="Moghaddam J.A."/>
            <person name="Harms H."/>
            <person name="Alanjari M."/>
            <person name="Koenig G.M."/>
            <person name="Daniel R."/>
            <person name="Schaeberle T.F."/>
        </authorList>
    </citation>
    <scope>NUCLEOTIDE SEQUENCE [LARGE SCALE GENOMIC DNA]</scope>
    <source>
        <strain evidence="3 4">SWB005</strain>
    </source>
</reference>
<organism evidence="3 4">
    <name type="scientific">Enhygromyxa salina</name>
    <dbReference type="NCBI Taxonomy" id="215803"/>
    <lineage>
        <taxon>Bacteria</taxon>
        <taxon>Pseudomonadati</taxon>
        <taxon>Myxococcota</taxon>
        <taxon>Polyangia</taxon>
        <taxon>Nannocystales</taxon>
        <taxon>Nannocystaceae</taxon>
        <taxon>Enhygromyxa</taxon>
    </lineage>
</organism>
<keyword evidence="2" id="KW-1133">Transmembrane helix</keyword>
<dbReference type="Proteomes" id="UP000237968">
    <property type="component" value="Unassembled WGS sequence"/>
</dbReference>
<feature type="transmembrane region" description="Helical" evidence="2">
    <location>
        <begin position="238"/>
        <end position="258"/>
    </location>
</feature>
<evidence type="ECO:0000313" key="4">
    <source>
        <dbReference type="Proteomes" id="UP000237968"/>
    </source>
</evidence>
<evidence type="ECO:0000256" key="2">
    <source>
        <dbReference type="SAM" id="Phobius"/>
    </source>
</evidence>
<feature type="transmembrane region" description="Helical" evidence="2">
    <location>
        <begin position="132"/>
        <end position="154"/>
    </location>
</feature>
<comment type="caution">
    <text evidence="3">The sequence shown here is derived from an EMBL/GenBank/DDBJ whole genome shotgun (WGS) entry which is preliminary data.</text>
</comment>
<feature type="transmembrane region" description="Helical" evidence="2">
    <location>
        <begin position="333"/>
        <end position="355"/>
    </location>
</feature>